<comment type="pathway">
    <text evidence="6">Carbohydrate degradation; 2-deoxy-D-ribose 1-phosphate degradation; D-glyceraldehyde 3-phosphate and acetaldehyde from 2-deoxy-alpha-D-ribose 1-phosphate: step 1/2.</text>
</comment>
<name>A0A857DIV3_9FIRM</name>
<dbReference type="InterPro" id="IPR024052">
    <property type="entry name" value="Phosphopentomutase_DeoB_cap_sf"/>
</dbReference>
<dbReference type="Proteomes" id="UP000430508">
    <property type="component" value="Chromosome"/>
</dbReference>
<evidence type="ECO:0000256" key="4">
    <source>
        <dbReference type="ARBA" id="ARBA00023211"/>
    </source>
</evidence>
<dbReference type="InterPro" id="IPR017850">
    <property type="entry name" value="Alkaline_phosphatase_core_sf"/>
</dbReference>
<dbReference type="NCBIfam" id="TIGR01696">
    <property type="entry name" value="deoB"/>
    <property type="match status" value="1"/>
</dbReference>
<feature type="binding site" evidence="6">
    <location>
        <position position="10"/>
    </location>
    <ligand>
        <name>Mn(2+)</name>
        <dbReference type="ChEBI" id="CHEBI:29035"/>
        <label>1</label>
    </ligand>
</feature>
<evidence type="ECO:0000256" key="5">
    <source>
        <dbReference type="ARBA" id="ARBA00023235"/>
    </source>
</evidence>
<sequence>MVRAILIVMDSVGIGAMPDAAQYGDEGSNTLANISKQAGGLKIPNLERMGLGNAREIPFVSPQSNPAANYGFMAERSKGKDTITGHWEMTGIILDQAFPTFPSGFPNDFIRRFEERIGRLTLGNEVASGTEIMQRLGAEHVRTGQPIVYTSADSVFQIAAHEGVIPLSELMEICRIAREMLQGELRVARVIARPFLGEAGNYQRTTNRHDFAVDPPARTLLDRITEAGQKVLAVGKINDIFNGKGVSEHVSSRGNDDGISKTLEYLRRDDPGLIFTNLVDFDMVYGHRNNVRGYAEALEAFDARIPEITGILRQDDILFITADHGCDPTTASTDHSREYVPLLVYGPKLKQGVNLGQRACFADLGATIAEYLGVQWLENGTSFYTELKGENQHD</sequence>
<keyword evidence="2 6" id="KW-0963">Cytoplasm</keyword>
<dbReference type="PANTHER" id="PTHR21110:SF0">
    <property type="entry name" value="PHOSPHOPENTOMUTASE"/>
    <property type="match status" value="1"/>
</dbReference>
<dbReference type="PANTHER" id="PTHR21110">
    <property type="entry name" value="PHOSPHOPENTOMUTASE"/>
    <property type="match status" value="1"/>
</dbReference>
<comment type="function">
    <text evidence="6">Isomerase that catalyzes the conversion of deoxy-ribose 1-phosphate (dRib-1-P) and ribose 1-phosphate (Rib-1-P) to deoxy-ribose 5-phosphate (dRib-5-P) and ribose 5-phosphate (Rib-5-P), respectively.</text>
</comment>
<proteinExistence type="inferred from homology"/>
<feature type="binding site" evidence="6">
    <location>
        <position position="335"/>
    </location>
    <ligand>
        <name>Mn(2+)</name>
        <dbReference type="ChEBI" id="CHEBI:29035"/>
        <label>2</label>
    </ligand>
</feature>
<accession>A0A857DIV3</accession>
<feature type="binding site" evidence="6">
    <location>
        <position position="324"/>
    </location>
    <ligand>
        <name>Mn(2+)</name>
        <dbReference type="ChEBI" id="CHEBI:29035"/>
        <label>1</label>
    </ligand>
</feature>
<dbReference type="GO" id="GO:0006018">
    <property type="term" value="P:2-deoxyribose 1-phosphate catabolic process"/>
    <property type="evidence" value="ECO:0007669"/>
    <property type="project" value="UniProtKB-UniRule"/>
</dbReference>
<dbReference type="UniPathway" id="UPA00087">
    <property type="reaction ID" value="UER00173"/>
</dbReference>
<feature type="binding site" evidence="6">
    <location>
        <position position="287"/>
    </location>
    <ligand>
        <name>Mn(2+)</name>
        <dbReference type="ChEBI" id="CHEBI:29035"/>
        <label>2</label>
    </ligand>
</feature>
<feature type="binding site" evidence="6">
    <location>
        <position position="323"/>
    </location>
    <ligand>
        <name>Mn(2+)</name>
        <dbReference type="ChEBI" id="CHEBI:29035"/>
        <label>1</label>
    </ligand>
</feature>
<dbReference type="SUPFAM" id="SSF143856">
    <property type="entry name" value="DeoB insert domain-like"/>
    <property type="match status" value="1"/>
</dbReference>
<evidence type="ECO:0000313" key="9">
    <source>
        <dbReference type="EMBL" id="QHA00399.1"/>
    </source>
</evidence>
<dbReference type="HAMAP" id="MF_00740">
    <property type="entry name" value="Phosphopentomut"/>
    <property type="match status" value="1"/>
</dbReference>
<comment type="cofactor">
    <cofactor evidence="6">
        <name>Mn(2+)</name>
        <dbReference type="ChEBI" id="CHEBI:29035"/>
    </cofactor>
    <text evidence="6">Binds 2 manganese ions.</text>
</comment>
<dbReference type="Pfam" id="PF01676">
    <property type="entry name" value="Metalloenzyme"/>
    <property type="match status" value="1"/>
</dbReference>
<dbReference type="GO" id="GO:0009117">
    <property type="term" value="P:nucleotide metabolic process"/>
    <property type="evidence" value="ECO:0007669"/>
    <property type="project" value="UniProtKB-UniRule"/>
</dbReference>
<organism evidence="9 10">
    <name type="scientific">Dehalobacter restrictus</name>
    <dbReference type="NCBI Taxonomy" id="55583"/>
    <lineage>
        <taxon>Bacteria</taxon>
        <taxon>Bacillati</taxon>
        <taxon>Bacillota</taxon>
        <taxon>Clostridia</taxon>
        <taxon>Eubacteriales</taxon>
        <taxon>Desulfitobacteriaceae</taxon>
        <taxon>Dehalobacter</taxon>
    </lineage>
</organism>
<feature type="binding site" evidence="6">
    <location>
        <position position="282"/>
    </location>
    <ligand>
        <name>Mn(2+)</name>
        <dbReference type="ChEBI" id="CHEBI:29035"/>
        <label>2</label>
    </ligand>
</feature>
<evidence type="ECO:0000256" key="6">
    <source>
        <dbReference type="HAMAP-Rule" id="MF_00740"/>
    </source>
</evidence>
<dbReference type="CDD" id="cd16009">
    <property type="entry name" value="PPM"/>
    <property type="match status" value="1"/>
</dbReference>
<dbReference type="NCBIfam" id="NF003766">
    <property type="entry name" value="PRK05362.1"/>
    <property type="match status" value="1"/>
</dbReference>
<evidence type="ECO:0000256" key="3">
    <source>
        <dbReference type="ARBA" id="ARBA00022723"/>
    </source>
</evidence>
<dbReference type="GO" id="GO:0000287">
    <property type="term" value="F:magnesium ion binding"/>
    <property type="evidence" value="ECO:0007669"/>
    <property type="project" value="UniProtKB-UniRule"/>
</dbReference>
<gene>
    <name evidence="6" type="primary">deoB</name>
    <name evidence="9" type="ORF">GQ588_07015</name>
</gene>
<dbReference type="GO" id="GO:0006015">
    <property type="term" value="P:5-phosphoribose 1-diphosphate biosynthetic process"/>
    <property type="evidence" value="ECO:0007669"/>
    <property type="project" value="UniProtKB-UniPathway"/>
</dbReference>
<dbReference type="EC" id="5.4.2.7" evidence="6 7"/>
<evidence type="ECO:0000313" key="10">
    <source>
        <dbReference type="Proteomes" id="UP000430508"/>
    </source>
</evidence>
<dbReference type="InterPro" id="IPR010045">
    <property type="entry name" value="DeoB"/>
</dbReference>
<dbReference type="Gene3D" id="3.40.720.10">
    <property type="entry name" value="Alkaline Phosphatase, subunit A"/>
    <property type="match status" value="1"/>
</dbReference>
<dbReference type="SUPFAM" id="SSF53649">
    <property type="entry name" value="Alkaline phosphatase-like"/>
    <property type="match status" value="1"/>
</dbReference>
<dbReference type="GO" id="GO:0005829">
    <property type="term" value="C:cytosol"/>
    <property type="evidence" value="ECO:0007669"/>
    <property type="project" value="TreeGrafter"/>
</dbReference>
<dbReference type="GO" id="GO:0030145">
    <property type="term" value="F:manganese ion binding"/>
    <property type="evidence" value="ECO:0007669"/>
    <property type="project" value="UniProtKB-UniRule"/>
</dbReference>
<dbReference type="RefSeq" id="WP_019225569.1">
    <property type="nucleotide sequence ID" value="NZ_CP046996.1"/>
</dbReference>
<dbReference type="AlphaFoldDB" id="A0A857DIV3"/>
<dbReference type="PIRSF" id="PIRSF001491">
    <property type="entry name" value="Ppentomutase"/>
    <property type="match status" value="1"/>
</dbReference>
<keyword evidence="5 6" id="KW-0413">Isomerase</keyword>
<evidence type="ECO:0000256" key="2">
    <source>
        <dbReference type="ARBA" id="ARBA00022490"/>
    </source>
</evidence>
<evidence type="ECO:0000256" key="1">
    <source>
        <dbReference type="ARBA" id="ARBA00010373"/>
    </source>
</evidence>
<comment type="catalytic activity">
    <reaction evidence="6">
        <text>alpha-D-ribose 1-phosphate = D-ribose 5-phosphate</text>
        <dbReference type="Rhea" id="RHEA:18793"/>
        <dbReference type="ChEBI" id="CHEBI:57720"/>
        <dbReference type="ChEBI" id="CHEBI:78346"/>
        <dbReference type="EC" id="5.4.2.7"/>
    </reaction>
</comment>
<reference evidence="9 10" key="1">
    <citation type="submission" date="2019-12" db="EMBL/GenBank/DDBJ databases">
        <title>Sequence classification of anaerobic respiratory reductive dehalogenases: First we see many, then we see few.</title>
        <authorList>
            <person name="Molenda O."/>
            <person name="Puentes Jacome L.A."/>
            <person name="Cao X."/>
            <person name="Nesbo C.L."/>
            <person name="Tang S."/>
            <person name="Morson N."/>
            <person name="Patron J."/>
            <person name="Lomheim L."/>
            <person name="Wishart D.S."/>
            <person name="Edwards E.A."/>
        </authorList>
    </citation>
    <scope>NUCLEOTIDE SEQUENCE [LARGE SCALE GENOMIC DNA]</scope>
    <source>
        <strain evidence="9 10">12DCA</strain>
    </source>
</reference>
<comment type="similarity">
    <text evidence="1 6">Belongs to the phosphopentomutase family.</text>
</comment>
<dbReference type="FunFam" id="3.30.70.1250:FF:000001">
    <property type="entry name" value="Phosphopentomutase"/>
    <property type="match status" value="1"/>
</dbReference>
<evidence type="ECO:0000259" key="8">
    <source>
        <dbReference type="Pfam" id="PF01676"/>
    </source>
</evidence>
<keyword evidence="4 6" id="KW-0464">Manganese</keyword>
<evidence type="ECO:0000256" key="7">
    <source>
        <dbReference type="NCBIfam" id="TIGR01696"/>
    </source>
</evidence>
<dbReference type="GO" id="GO:0043094">
    <property type="term" value="P:metabolic compound salvage"/>
    <property type="evidence" value="ECO:0007669"/>
    <property type="project" value="UniProtKB-UniRule"/>
</dbReference>
<comment type="catalytic activity">
    <reaction evidence="6">
        <text>2-deoxy-alpha-D-ribose 1-phosphate = 2-deoxy-D-ribose 5-phosphate</text>
        <dbReference type="Rhea" id="RHEA:27658"/>
        <dbReference type="ChEBI" id="CHEBI:57259"/>
        <dbReference type="ChEBI" id="CHEBI:62877"/>
        <dbReference type="EC" id="5.4.2.7"/>
    </reaction>
</comment>
<dbReference type="GO" id="GO:0008973">
    <property type="term" value="F:phosphopentomutase activity"/>
    <property type="evidence" value="ECO:0007669"/>
    <property type="project" value="UniProtKB-UniRule"/>
</dbReference>
<dbReference type="Gene3D" id="3.30.70.1250">
    <property type="entry name" value="Phosphopentomutase"/>
    <property type="match status" value="1"/>
</dbReference>
<keyword evidence="3 6" id="KW-0479">Metal-binding</keyword>
<dbReference type="EMBL" id="CP046996">
    <property type="protein sequence ID" value="QHA00399.1"/>
    <property type="molecule type" value="Genomic_DNA"/>
</dbReference>
<comment type="subcellular location">
    <subcellularLocation>
        <location evidence="6">Cytoplasm</location>
    </subcellularLocation>
</comment>
<protein>
    <recommendedName>
        <fullName evidence="6 7">Phosphopentomutase</fullName>
        <ecNumber evidence="6 7">5.4.2.7</ecNumber>
    </recommendedName>
    <alternativeName>
        <fullName evidence="6">Phosphodeoxyribomutase</fullName>
    </alternativeName>
</protein>
<feature type="domain" description="Metalloenzyme" evidence="8">
    <location>
        <begin position="3"/>
        <end position="374"/>
    </location>
</feature>
<dbReference type="InterPro" id="IPR006124">
    <property type="entry name" value="Metalloenzyme"/>
</dbReference>